<keyword evidence="4" id="KW-1185">Reference proteome</keyword>
<feature type="signal peptide" evidence="1">
    <location>
        <begin position="1"/>
        <end position="22"/>
    </location>
</feature>
<evidence type="ECO:0000259" key="2">
    <source>
        <dbReference type="Pfam" id="PF20243"/>
    </source>
</evidence>
<sequence length="273" mass="29745">MKLKYASVYFLLSFLCASITLVSCSNDDVVIDPATKGDLRIEFDNVVGDRDLALNSGNYQNAAGEAFTVTTLNYYVSNIKLLQADGGSYTIPKDSSYFLIRESNAESQTVTLKNVPAGEYSGVQFIIGVDSLKSVSDISQRTGILDIGSGPTNDEAMYWDWNPGYIFLKLEGISPVATSANSKFYYHIGGFGGRTAKTINNLRTVKVDFGGKKASVTKDLSPEVHLLADVLKIFSGSTQLSIKANTGVMFTDFSQNIANNYVNMFTLDHIHAD</sequence>
<protein>
    <recommendedName>
        <fullName evidence="2">Copper-binding protein MbnP-like domain-containing protein</fullName>
    </recommendedName>
</protein>
<comment type="caution">
    <text evidence="3">The sequence shown here is derived from an EMBL/GenBank/DDBJ whole genome shotgun (WGS) entry which is preliminary data.</text>
</comment>
<reference evidence="4" key="1">
    <citation type="submission" date="2023-07" db="EMBL/GenBank/DDBJ databases">
        <title>Dyadobacter sp. nov 'subterranea' isolated from contaminted grondwater.</title>
        <authorList>
            <person name="Szabo I."/>
            <person name="Al-Omari J."/>
            <person name="Szerdahelyi S.G."/>
            <person name="Rado J."/>
        </authorList>
    </citation>
    <scope>NUCLEOTIDE SEQUENCE [LARGE SCALE GENOMIC DNA]</scope>
    <source>
        <strain evidence="4">UP-52</strain>
    </source>
</reference>
<feature type="chain" id="PRO_5047131290" description="Copper-binding protein MbnP-like domain-containing protein" evidence="1">
    <location>
        <begin position="23"/>
        <end position="273"/>
    </location>
</feature>
<dbReference type="EMBL" id="JACYGY010000001">
    <property type="protein sequence ID" value="MBE9463575.1"/>
    <property type="molecule type" value="Genomic_DNA"/>
</dbReference>
<evidence type="ECO:0000313" key="3">
    <source>
        <dbReference type="EMBL" id="MBE9463575.1"/>
    </source>
</evidence>
<gene>
    <name evidence="3" type="ORF">IEE83_16935</name>
</gene>
<dbReference type="Pfam" id="PF20243">
    <property type="entry name" value="MbnP"/>
    <property type="match status" value="1"/>
</dbReference>
<dbReference type="InterPro" id="IPR046863">
    <property type="entry name" value="MbnP-like_dom"/>
</dbReference>
<keyword evidence="1" id="KW-0732">Signal</keyword>
<name>A0ABR9WDM0_9BACT</name>
<dbReference type="PROSITE" id="PS51257">
    <property type="entry name" value="PROKAR_LIPOPROTEIN"/>
    <property type="match status" value="1"/>
</dbReference>
<evidence type="ECO:0000256" key="1">
    <source>
        <dbReference type="SAM" id="SignalP"/>
    </source>
</evidence>
<proteinExistence type="predicted"/>
<accession>A0ABR9WDM0</accession>
<dbReference type="RefSeq" id="WP_194121696.1">
    <property type="nucleotide sequence ID" value="NZ_JACYGY010000001.1"/>
</dbReference>
<organism evidence="3 4">
    <name type="scientific">Dyadobacter subterraneus</name>
    <dbReference type="NCBI Taxonomy" id="2773304"/>
    <lineage>
        <taxon>Bacteria</taxon>
        <taxon>Pseudomonadati</taxon>
        <taxon>Bacteroidota</taxon>
        <taxon>Cytophagia</taxon>
        <taxon>Cytophagales</taxon>
        <taxon>Spirosomataceae</taxon>
        <taxon>Dyadobacter</taxon>
    </lineage>
</organism>
<evidence type="ECO:0000313" key="4">
    <source>
        <dbReference type="Proteomes" id="UP000634134"/>
    </source>
</evidence>
<feature type="domain" description="Copper-binding protein MbnP-like" evidence="2">
    <location>
        <begin position="37"/>
        <end position="249"/>
    </location>
</feature>
<dbReference type="Proteomes" id="UP000634134">
    <property type="component" value="Unassembled WGS sequence"/>
</dbReference>